<dbReference type="STRING" id="306541.SAMN05421668_102209"/>
<dbReference type="EMBL" id="FPAI01000002">
    <property type="protein sequence ID" value="SFS43858.1"/>
    <property type="molecule type" value="Genomic_DNA"/>
</dbReference>
<evidence type="ECO:0000313" key="5">
    <source>
        <dbReference type="Proteomes" id="UP000321773"/>
    </source>
</evidence>
<dbReference type="Pfam" id="PF13025">
    <property type="entry name" value="DUF3886"/>
    <property type="match status" value="1"/>
</dbReference>
<name>A0A1I6PUW0_9BACI</name>
<reference evidence="3 4" key="1">
    <citation type="submission" date="2016-10" db="EMBL/GenBank/DDBJ databases">
        <authorList>
            <person name="de Groot N.N."/>
        </authorList>
    </citation>
    <scope>NUCLEOTIDE SEQUENCE [LARGE SCALE GENOMIC DNA]</scope>
    <source>
        <strain evidence="3 4">DSM 17074</strain>
    </source>
</reference>
<keyword evidence="5" id="KW-1185">Reference proteome</keyword>
<evidence type="ECO:0008006" key="6">
    <source>
        <dbReference type="Google" id="ProtNLM"/>
    </source>
</evidence>
<dbReference type="Proteomes" id="UP000199139">
    <property type="component" value="Unassembled WGS sequence"/>
</dbReference>
<dbReference type="EMBL" id="BJWJ01000012">
    <property type="protein sequence ID" value="GEM04456.1"/>
    <property type="molecule type" value="Genomic_DNA"/>
</dbReference>
<evidence type="ECO:0000313" key="4">
    <source>
        <dbReference type="Proteomes" id="UP000199139"/>
    </source>
</evidence>
<reference evidence="2 5" key="2">
    <citation type="submission" date="2019-07" db="EMBL/GenBank/DDBJ databases">
        <title>Whole genome shotgun sequence of Halolactibacillus miurensis NBRC 100873.</title>
        <authorList>
            <person name="Hosoyama A."/>
            <person name="Uohara A."/>
            <person name="Ohji S."/>
            <person name="Ichikawa N."/>
        </authorList>
    </citation>
    <scope>NUCLEOTIDE SEQUENCE [LARGE SCALE GENOMIC DNA]</scope>
    <source>
        <strain evidence="2 5">NBRC 100873</strain>
    </source>
</reference>
<evidence type="ECO:0000256" key="1">
    <source>
        <dbReference type="SAM" id="MobiDB-lite"/>
    </source>
</evidence>
<organism evidence="3 4">
    <name type="scientific">Halolactibacillus miurensis</name>
    <dbReference type="NCBI Taxonomy" id="306541"/>
    <lineage>
        <taxon>Bacteria</taxon>
        <taxon>Bacillati</taxon>
        <taxon>Bacillota</taxon>
        <taxon>Bacilli</taxon>
        <taxon>Bacillales</taxon>
        <taxon>Bacillaceae</taxon>
        <taxon>Halolactibacillus</taxon>
    </lineage>
</organism>
<evidence type="ECO:0000313" key="2">
    <source>
        <dbReference type="EMBL" id="GEM04456.1"/>
    </source>
</evidence>
<protein>
    <recommendedName>
        <fullName evidence="6">DUF3886 domain-containing protein</fullName>
    </recommendedName>
</protein>
<feature type="region of interest" description="Disordered" evidence="1">
    <location>
        <begin position="39"/>
        <end position="59"/>
    </location>
</feature>
<dbReference type="AlphaFoldDB" id="A0A1I6PUW0"/>
<feature type="compositionally biased region" description="Basic and acidic residues" evidence="1">
    <location>
        <begin position="50"/>
        <end position="59"/>
    </location>
</feature>
<proteinExistence type="predicted"/>
<evidence type="ECO:0000313" key="3">
    <source>
        <dbReference type="EMBL" id="SFS43858.1"/>
    </source>
</evidence>
<accession>A0A1I6PUW0</accession>
<dbReference type="OrthoDB" id="2973258at2"/>
<dbReference type="RefSeq" id="WP_062319237.1">
    <property type="nucleotide sequence ID" value="NZ_BJWJ01000012.1"/>
</dbReference>
<dbReference type="Proteomes" id="UP000321773">
    <property type="component" value="Unassembled WGS sequence"/>
</dbReference>
<sequence length="75" mass="9053">MSKRELKKMTKDAEERLGKKEVDLLQRMKSKLLKDEEEALGRQKKAKRKAALEREKNKTFEELLSESEMDWHQYK</sequence>
<dbReference type="InterPro" id="IPR024980">
    <property type="entry name" value="DUF3886"/>
</dbReference>
<gene>
    <name evidence="2" type="ORF">HMI01_14440</name>
    <name evidence="3" type="ORF">SAMN05421668_102209</name>
</gene>